<gene>
    <name evidence="9" type="ORF">HR057_12065</name>
</gene>
<keyword evidence="3 7" id="KW-0812">Transmembrane</keyword>
<keyword evidence="6 7" id="KW-0472">Membrane</keyword>
<feature type="domain" description="Amino acid permease/ SLC12A" evidence="8">
    <location>
        <begin position="10"/>
        <end position="412"/>
    </location>
</feature>
<dbReference type="PANTHER" id="PTHR43495">
    <property type="entry name" value="GABA PERMEASE"/>
    <property type="match status" value="1"/>
</dbReference>
<dbReference type="GO" id="GO:0005886">
    <property type="term" value="C:plasma membrane"/>
    <property type="evidence" value="ECO:0007669"/>
    <property type="project" value="UniProtKB-SubCell"/>
</dbReference>
<comment type="caution">
    <text evidence="9">The sequence shown here is derived from an EMBL/GenBank/DDBJ whole genome shotgun (WGS) entry which is preliminary data.</text>
</comment>
<evidence type="ECO:0000256" key="7">
    <source>
        <dbReference type="SAM" id="Phobius"/>
    </source>
</evidence>
<sequence>MKSGLSTWQLTMLALGTVVGGSFFLGSAVAIRSAGPAVIISYILGGILVYFILFALSEMTVADPAHGSFRVYAEKAFGPGLGFVVGWVYWTGMVFAMSSEAIAVSILLQQWFPALSVTLAGTFIIILVTLINLLGAERLSKIESSLATVKILAIIAFVIIGIIFIAGFMTDIPHAGAQMFTFDSFFAGGIGGIAGSMLIVMFTFAGFEIIGLAASETKDPEKTVPKAIRYTVVSLVSLYLAGIITLLFLIPVNLVVEDSSPMVTALNLHGLGWAGDVMNIVLVTAILSTMLAAVFGLSRMIQSLADRGFAPVWIKGNNPTRAILFSGVAMLLGLGMGMFLPEQVYVFLIGSGGFSILFTYAVIVAVHWKFRKLYGCPPKGRCQFPGYPFASWIVLAALIAIIVSMPLIPGQGEGLAAGILLLVFYGAVYMVLKIRGMTTIEQPSKVIDQPIPTFGFETAEEPYFSKDVKKKKE</sequence>
<evidence type="ECO:0000259" key="8">
    <source>
        <dbReference type="Pfam" id="PF00324"/>
    </source>
</evidence>
<dbReference type="GO" id="GO:0006865">
    <property type="term" value="P:amino acid transport"/>
    <property type="evidence" value="ECO:0007669"/>
    <property type="project" value="UniProtKB-KW"/>
</dbReference>
<protein>
    <submittedName>
        <fullName evidence="9">Amino acid permease</fullName>
    </submittedName>
</protein>
<dbReference type="PANTHER" id="PTHR43495:SF5">
    <property type="entry name" value="GAMMA-AMINOBUTYRIC ACID PERMEASE"/>
    <property type="match status" value="1"/>
</dbReference>
<evidence type="ECO:0000256" key="3">
    <source>
        <dbReference type="ARBA" id="ARBA00022692"/>
    </source>
</evidence>
<keyword evidence="4" id="KW-0029">Amino-acid transport</keyword>
<feature type="transmembrane region" description="Helical" evidence="7">
    <location>
        <begin position="322"/>
        <end position="340"/>
    </location>
</feature>
<dbReference type="RefSeq" id="WP_173731696.1">
    <property type="nucleotide sequence ID" value="NZ_JABTTE010000017.1"/>
</dbReference>
<dbReference type="Pfam" id="PF00324">
    <property type="entry name" value="AA_permease"/>
    <property type="match status" value="1"/>
</dbReference>
<dbReference type="PIRSF" id="PIRSF006060">
    <property type="entry name" value="AA_transporter"/>
    <property type="match status" value="1"/>
</dbReference>
<feature type="transmembrane region" description="Helical" evidence="7">
    <location>
        <begin position="414"/>
        <end position="432"/>
    </location>
</feature>
<evidence type="ECO:0000256" key="5">
    <source>
        <dbReference type="ARBA" id="ARBA00022989"/>
    </source>
</evidence>
<keyword evidence="10" id="KW-1185">Reference proteome</keyword>
<name>A0A8J8GHH0_9BACI</name>
<reference evidence="9" key="1">
    <citation type="submission" date="2020-06" db="EMBL/GenBank/DDBJ databases">
        <title>A novel thermopfilic bacterium from Erzurum, Turkey.</title>
        <authorList>
            <person name="Adiguzel A."/>
            <person name="Ay H."/>
            <person name="Baltaci M.O."/>
        </authorList>
    </citation>
    <scope>NUCLEOTIDE SEQUENCE</scope>
    <source>
        <strain evidence="9">P2</strain>
    </source>
</reference>
<dbReference type="AlphaFoldDB" id="A0A8J8GHH0"/>
<dbReference type="EMBL" id="JABTTE010000017">
    <property type="protein sequence ID" value="NSL52488.1"/>
    <property type="molecule type" value="Genomic_DNA"/>
</dbReference>
<evidence type="ECO:0000256" key="2">
    <source>
        <dbReference type="ARBA" id="ARBA00022448"/>
    </source>
</evidence>
<evidence type="ECO:0000313" key="9">
    <source>
        <dbReference type="EMBL" id="NSL52488.1"/>
    </source>
</evidence>
<feature type="transmembrane region" description="Helical" evidence="7">
    <location>
        <begin position="111"/>
        <end position="135"/>
    </location>
</feature>
<feature type="transmembrane region" description="Helical" evidence="7">
    <location>
        <begin position="77"/>
        <end position="99"/>
    </location>
</feature>
<dbReference type="InterPro" id="IPR004841">
    <property type="entry name" value="AA-permease/SLC12A_dom"/>
</dbReference>
<evidence type="ECO:0000256" key="1">
    <source>
        <dbReference type="ARBA" id="ARBA00004651"/>
    </source>
</evidence>
<feature type="transmembrane region" description="Helical" evidence="7">
    <location>
        <begin position="346"/>
        <end position="368"/>
    </location>
</feature>
<dbReference type="Gene3D" id="1.20.1740.10">
    <property type="entry name" value="Amino acid/polyamine transporter I"/>
    <property type="match status" value="1"/>
</dbReference>
<keyword evidence="5 7" id="KW-1133">Transmembrane helix</keyword>
<dbReference type="Proteomes" id="UP000625804">
    <property type="component" value="Unassembled WGS sequence"/>
</dbReference>
<feature type="transmembrane region" description="Helical" evidence="7">
    <location>
        <begin position="227"/>
        <end position="250"/>
    </location>
</feature>
<feature type="transmembrane region" description="Helical" evidence="7">
    <location>
        <begin position="277"/>
        <end position="301"/>
    </location>
</feature>
<comment type="subcellular location">
    <subcellularLocation>
        <location evidence="1">Cell membrane</location>
        <topology evidence="1">Multi-pass membrane protein</topology>
    </subcellularLocation>
</comment>
<evidence type="ECO:0000256" key="6">
    <source>
        <dbReference type="ARBA" id="ARBA00023136"/>
    </source>
</evidence>
<dbReference type="GO" id="GO:0055085">
    <property type="term" value="P:transmembrane transport"/>
    <property type="evidence" value="ECO:0007669"/>
    <property type="project" value="InterPro"/>
</dbReference>
<organism evidence="9 10">
    <name type="scientific">Calidifontibacillus erzurumensis</name>
    <dbReference type="NCBI Taxonomy" id="2741433"/>
    <lineage>
        <taxon>Bacteria</taxon>
        <taxon>Bacillati</taxon>
        <taxon>Bacillota</taxon>
        <taxon>Bacilli</taxon>
        <taxon>Bacillales</taxon>
        <taxon>Bacillaceae</taxon>
        <taxon>Calidifontibacillus/Schinkia group</taxon>
        <taxon>Calidifontibacillus</taxon>
    </lineage>
</organism>
<feature type="transmembrane region" description="Helical" evidence="7">
    <location>
        <begin position="37"/>
        <end position="56"/>
    </location>
</feature>
<feature type="transmembrane region" description="Helical" evidence="7">
    <location>
        <begin position="12"/>
        <end position="31"/>
    </location>
</feature>
<keyword evidence="2" id="KW-0813">Transport</keyword>
<feature type="transmembrane region" description="Helical" evidence="7">
    <location>
        <begin position="189"/>
        <end position="215"/>
    </location>
</feature>
<evidence type="ECO:0000256" key="4">
    <source>
        <dbReference type="ARBA" id="ARBA00022970"/>
    </source>
</evidence>
<feature type="transmembrane region" description="Helical" evidence="7">
    <location>
        <begin position="389"/>
        <end position="408"/>
    </location>
</feature>
<feature type="transmembrane region" description="Helical" evidence="7">
    <location>
        <begin position="147"/>
        <end position="169"/>
    </location>
</feature>
<evidence type="ECO:0000313" key="10">
    <source>
        <dbReference type="Proteomes" id="UP000625804"/>
    </source>
</evidence>
<proteinExistence type="predicted"/>
<accession>A0A8J8GHH0</accession>